<dbReference type="EMBL" id="WNKS01000022">
    <property type="protein sequence ID" value="MTV32802.1"/>
    <property type="molecule type" value="Genomic_DNA"/>
</dbReference>
<dbReference type="OrthoDB" id="7362478at2"/>
<organism evidence="2 3">
    <name type="scientific">Rhodoblastus acidophilus</name>
    <name type="common">Rhodopseudomonas acidophila</name>
    <dbReference type="NCBI Taxonomy" id="1074"/>
    <lineage>
        <taxon>Bacteria</taxon>
        <taxon>Pseudomonadati</taxon>
        <taxon>Pseudomonadota</taxon>
        <taxon>Alphaproteobacteria</taxon>
        <taxon>Hyphomicrobiales</taxon>
        <taxon>Rhodoblastaceae</taxon>
        <taxon>Rhodoblastus</taxon>
    </lineage>
</organism>
<proteinExistence type="predicted"/>
<gene>
    <name evidence="2" type="ORF">GJ654_17610</name>
</gene>
<protein>
    <submittedName>
        <fullName evidence="2">DUF992 domain-containing protein</fullName>
    </submittedName>
</protein>
<dbReference type="AlphaFoldDB" id="A0A6N8DQC0"/>
<feature type="signal peptide" evidence="1">
    <location>
        <begin position="1"/>
        <end position="23"/>
    </location>
</feature>
<feature type="chain" id="PRO_5026838158" evidence="1">
    <location>
        <begin position="24"/>
        <end position="174"/>
    </location>
</feature>
<dbReference type="Pfam" id="PF06186">
    <property type="entry name" value="DUF992"/>
    <property type="match status" value="1"/>
</dbReference>
<keyword evidence="1" id="KW-0732">Signal</keyword>
<evidence type="ECO:0000256" key="1">
    <source>
        <dbReference type="SAM" id="SignalP"/>
    </source>
</evidence>
<dbReference type="Proteomes" id="UP000439113">
    <property type="component" value="Unassembled WGS sequence"/>
</dbReference>
<evidence type="ECO:0000313" key="2">
    <source>
        <dbReference type="EMBL" id="MTV32802.1"/>
    </source>
</evidence>
<accession>A0A6N8DQC0</accession>
<reference evidence="2 3" key="1">
    <citation type="submission" date="2019-11" db="EMBL/GenBank/DDBJ databases">
        <title>Whole-genome sequence of a Rhodoblastus acidophilus DSM 142.</title>
        <authorList>
            <person name="Kyndt J.A."/>
            <person name="Meyer T.E."/>
        </authorList>
    </citation>
    <scope>NUCLEOTIDE SEQUENCE [LARGE SCALE GENOMIC DNA]</scope>
    <source>
        <strain evidence="2 3">DSM 142</strain>
    </source>
</reference>
<sequence length="174" mass="17628">MTSFFKIGGALIFATLLPTAAFAGERIGALECHLSGNGPSILVENQSVDCVFTSDRGGRPAHYVGKLTKIGANIGANGHGDLLWGVVAATGKIGRGALAGEYVGPEASVKVGVGVGAAALVGGSHQTFSLQPLNVEGGAGLGFAAGVESLTLVYVSDRPAPKMRHRHLNDAHQG</sequence>
<name>A0A6N8DQC0_RHOAC</name>
<evidence type="ECO:0000313" key="3">
    <source>
        <dbReference type="Proteomes" id="UP000439113"/>
    </source>
</evidence>
<comment type="caution">
    <text evidence="2">The sequence shown here is derived from an EMBL/GenBank/DDBJ whole genome shotgun (WGS) entry which is preliminary data.</text>
</comment>
<dbReference type="InterPro" id="IPR009333">
    <property type="entry name" value="DUF992"/>
</dbReference>
<dbReference type="RefSeq" id="WP_155447490.1">
    <property type="nucleotide sequence ID" value="NZ_JAOQNR010000021.1"/>
</dbReference>